<accession>A0A4C1ZJX2</accession>
<evidence type="ECO:0000313" key="3">
    <source>
        <dbReference type="Proteomes" id="UP000299102"/>
    </source>
</evidence>
<dbReference type="Proteomes" id="UP000299102">
    <property type="component" value="Unassembled WGS sequence"/>
</dbReference>
<dbReference type="AlphaFoldDB" id="A0A4C1ZJX2"/>
<feature type="compositionally biased region" description="Basic and acidic residues" evidence="1">
    <location>
        <begin position="56"/>
        <end position="72"/>
    </location>
</feature>
<gene>
    <name evidence="2" type="ORF">EVAR_38158_1</name>
</gene>
<evidence type="ECO:0000256" key="1">
    <source>
        <dbReference type="SAM" id="MobiDB-lite"/>
    </source>
</evidence>
<reference evidence="2 3" key="1">
    <citation type="journal article" date="2019" name="Commun. Biol.">
        <title>The bagworm genome reveals a unique fibroin gene that provides high tensile strength.</title>
        <authorList>
            <person name="Kono N."/>
            <person name="Nakamura H."/>
            <person name="Ohtoshi R."/>
            <person name="Tomita M."/>
            <person name="Numata K."/>
            <person name="Arakawa K."/>
        </authorList>
    </citation>
    <scope>NUCLEOTIDE SEQUENCE [LARGE SCALE GENOMIC DNA]</scope>
</reference>
<sequence length="72" mass="7677">MHNAIAGSRSMCPLAADVARDLASILLAVVETVRNILGTRKDPDRPGKSGNGTTIDIDKRTAIEIRMDSENG</sequence>
<comment type="caution">
    <text evidence="2">The sequence shown here is derived from an EMBL/GenBank/DDBJ whole genome shotgun (WGS) entry which is preliminary data.</text>
</comment>
<feature type="region of interest" description="Disordered" evidence="1">
    <location>
        <begin position="38"/>
        <end position="72"/>
    </location>
</feature>
<organism evidence="2 3">
    <name type="scientific">Eumeta variegata</name>
    <name type="common">Bagworm moth</name>
    <name type="synonym">Eumeta japonica</name>
    <dbReference type="NCBI Taxonomy" id="151549"/>
    <lineage>
        <taxon>Eukaryota</taxon>
        <taxon>Metazoa</taxon>
        <taxon>Ecdysozoa</taxon>
        <taxon>Arthropoda</taxon>
        <taxon>Hexapoda</taxon>
        <taxon>Insecta</taxon>
        <taxon>Pterygota</taxon>
        <taxon>Neoptera</taxon>
        <taxon>Endopterygota</taxon>
        <taxon>Lepidoptera</taxon>
        <taxon>Glossata</taxon>
        <taxon>Ditrysia</taxon>
        <taxon>Tineoidea</taxon>
        <taxon>Psychidae</taxon>
        <taxon>Oiketicinae</taxon>
        <taxon>Eumeta</taxon>
    </lineage>
</organism>
<dbReference type="EMBL" id="BGZK01001875">
    <property type="protein sequence ID" value="GBP87672.1"/>
    <property type="molecule type" value="Genomic_DNA"/>
</dbReference>
<protein>
    <submittedName>
        <fullName evidence="2">Uncharacterized protein</fullName>
    </submittedName>
</protein>
<proteinExistence type="predicted"/>
<keyword evidence="3" id="KW-1185">Reference proteome</keyword>
<evidence type="ECO:0000313" key="2">
    <source>
        <dbReference type="EMBL" id="GBP87672.1"/>
    </source>
</evidence>
<name>A0A4C1ZJX2_EUMVA</name>